<evidence type="ECO:0000256" key="7">
    <source>
        <dbReference type="SAM" id="MobiDB-lite"/>
    </source>
</evidence>
<evidence type="ECO:0000256" key="5">
    <source>
        <dbReference type="ARBA" id="ARBA00023163"/>
    </source>
</evidence>
<keyword evidence="6" id="KW-0539">Nucleus</keyword>
<dbReference type="CDD" id="cd13229">
    <property type="entry name" value="PH_TFIIH"/>
    <property type="match status" value="1"/>
</dbReference>
<dbReference type="OrthoDB" id="360521at2759"/>
<organism evidence="9 10">
    <name type="scientific">Tolypocladium paradoxum</name>
    <dbReference type="NCBI Taxonomy" id="94208"/>
    <lineage>
        <taxon>Eukaryota</taxon>
        <taxon>Fungi</taxon>
        <taxon>Dikarya</taxon>
        <taxon>Ascomycota</taxon>
        <taxon>Pezizomycotina</taxon>
        <taxon>Sordariomycetes</taxon>
        <taxon>Hypocreomycetidae</taxon>
        <taxon>Hypocreales</taxon>
        <taxon>Ophiocordycipitaceae</taxon>
        <taxon>Tolypocladium</taxon>
    </lineage>
</organism>
<dbReference type="SUPFAM" id="SSF50729">
    <property type="entry name" value="PH domain-like"/>
    <property type="match status" value="1"/>
</dbReference>
<feature type="domain" description="BSD" evidence="8">
    <location>
        <begin position="228"/>
        <end position="279"/>
    </location>
</feature>
<proteinExistence type="inferred from homology"/>
<comment type="similarity">
    <text evidence="2">Belongs to the TFB1 family.</text>
</comment>
<dbReference type="InterPro" id="IPR027079">
    <property type="entry name" value="Tfb1/GTF2H1"/>
</dbReference>
<sequence>MAIPVGRTLFKKRDGILTLTRDHQTVTWTPNTGGPPTISLPVAGITNLQQTPDSSPKVMLKIFEKAEKGVDPVTYLFHFNTSEAKAEAKAVKDVLSRLLADLRANDASIPRPTAGTLSATGSSTPVGSASASMAFASAVNSQPSSARWFDDSQLKADIELQQSLMKKDKNLHQTYVEAISTKPESISVAAFNSQFWSTRTNLLRAHAIEVNQKRGAYNVLSTVKPRTVDGELKLNISVEQVQMIFAQHPLVKRIYNENVPKLSEADFWSRFFLSRLSKKLRGERVTDNDRPDPLFDKYDVGENTQGFQSKIMAQTVPHIIDLEANEENQGGVRSGNAKDVEMRPRANIPIVKTLNSLSEKIMANVAPSDANIDDGQRPYDTYNELALRDLRGDAKEHRIMLNVKEQNKFFSQRESAPSANARIFAKQNPAEVLSRLRRALQSFEAAGVDRTGLQAAIDFDDESDSDDDEQKRSRVGSRAAIKAAEKEVMDGVLQQRSQKYGHASDATSPMGIPPHIAAKCAVTHATSIEFLHQFWNAFLSGEPDRAAELQYLCESLRRSAARVAAVADEAEVEREAIIRRRKQEIRDHFDRTGKRIRWKADMVGGGRDAVVRMMQPVLDALDKAQGDYSRALAAEGIQISTE</sequence>
<dbReference type="PANTHER" id="PTHR12856">
    <property type="entry name" value="TRANSCRIPTION INITIATION FACTOR IIH-RELATED"/>
    <property type="match status" value="1"/>
</dbReference>
<feature type="domain" description="BSD" evidence="8">
    <location>
        <begin position="148"/>
        <end position="207"/>
    </location>
</feature>
<dbReference type="STRING" id="94208.A0A2S4L5T9"/>
<feature type="compositionally biased region" description="Acidic residues" evidence="7">
    <location>
        <begin position="458"/>
        <end position="468"/>
    </location>
</feature>
<dbReference type="EMBL" id="PKSG01000202">
    <property type="protein sequence ID" value="POR37813.1"/>
    <property type="molecule type" value="Genomic_DNA"/>
</dbReference>
<comment type="subcellular location">
    <subcellularLocation>
        <location evidence="1">Nucleus</location>
    </subcellularLocation>
</comment>
<dbReference type="Pfam" id="PF03909">
    <property type="entry name" value="BSD"/>
    <property type="match status" value="2"/>
</dbReference>
<keyword evidence="4" id="KW-0805">Transcription regulation</keyword>
<keyword evidence="5" id="KW-0804">Transcription</keyword>
<protein>
    <submittedName>
        <fullName evidence="9">RNA polymerase II transcription factor B subunit 1</fullName>
    </submittedName>
</protein>
<feature type="region of interest" description="Disordered" evidence="7">
    <location>
        <begin position="458"/>
        <end position="478"/>
    </location>
</feature>
<dbReference type="InterPro" id="IPR005607">
    <property type="entry name" value="BSD_dom"/>
</dbReference>
<evidence type="ECO:0000256" key="2">
    <source>
        <dbReference type="ARBA" id="ARBA00009448"/>
    </source>
</evidence>
<dbReference type="GO" id="GO:0006289">
    <property type="term" value="P:nucleotide-excision repair"/>
    <property type="evidence" value="ECO:0007669"/>
    <property type="project" value="InterPro"/>
</dbReference>
<evidence type="ECO:0000313" key="9">
    <source>
        <dbReference type="EMBL" id="POR37813.1"/>
    </source>
</evidence>
<evidence type="ECO:0000259" key="8">
    <source>
        <dbReference type="PROSITE" id="PS50858"/>
    </source>
</evidence>
<evidence type="ECO:0000256" key="3">
    <source>
        <dbReference type="ARBA" id="ARBA00022737"/>
    </source>
</evidence>
<comment type="caution">
    <text evidence="9">The sequence shown here is derived from an EMBL/GenBank/DDBJ whole genome shotgun (WGS) entry which is preliminary data.</text>
</comment>
<keyword evidence="3" id="KW-0677">Repeat</keyword>
<dbReference type="Gene3D" id="2.30.29.30">
    <property type="entry name" value="Pleckstrin-homology domain (PH domain)/Phosphotyrosine-binding domain (PTB)"/>
    <property type="match status" value="1"/>
</dbReference>
<dbReference type="GO" id="GO:0006351">
    <property type="term" value="P:DNA-templated transcription"/>
    <property type="evidence" value="ECO:0007669"/>
    <property type="project" value="InterPro"/>
</dbReference>
<dbReference type="Pfam" id="PF08567">
    <property type="entry name" value="PH_TFIIH"/>
    <property type="match status" value="1"/>
</dbReference>
<evidence type="ECO:0000256" key="6">
    <source>
        <dbReference type="ARBA" id="ARBA00023242"/>
    </source>
</evidence>
<reference evidence="9 10" key="1">
    <citation type="submission" date="2018-01" db="EMBL/GenBank/DDBJ databases">
        <title>Harnessing the power of phylogenomics to disentangle the directionality and signatures of interkingdom host jumping in the parasitic fungal genus Tolypocladium.</title>
        <authorList>
            <person name="Quandt C.A."/>
            <person name="Patterson W."/>
            <person name="Spatafora J.W."/>
        </authorList>
    </citation>
    <scope>NUCLEOTIDE SEQUENCE [LARGE SCALE GENOMIC DNA]</scope>
    <source>
        <strain evidence="9 10">NRBC 100945</strain>
    </source>
</reference>
<keyword evidence="10" id="KW-1185">Reference proteome</keyword>
<evidence type="ECO:0000256" key="4">
    <source>
        <dbReference type="ARBA" id="ARBA00023015"/>
    </source>
</evidence>
<evidence type="ECO:0000256" key="1">
    <source>
        <dbReference type="ARBA" id="ARBA00004123"/>
    </source>
</evidence>
<dbReference type="InterPro" id="IPR013876">
    <property type="entry name" value="TFIIH_BTF_p62_N"/>
</dbReference>
<dbReference type="AlphaFoldDB" id="A0A2S4L5T9"/>
<accession>A0A2S4L5T9</accession>
<gene>
    <name evidence="9" type="ORF">TPAR_01991</name>
</gene>
<dbReference type="Proteomes" id="UP000237481">
    <property type="component" value="Unassembled WGS sequence"/>
</dbReference>
<name>A0A2S4L5T9_9HYPO</name>
<dbReference type="InterPro" id="IPR011993">
    <property type="entry name" value="PH-like_dom_sf"/>
</dbReference>
<dbReference type="SMART" id="SM00751">
    <property type="entry name" value="BSD"/>
    <property type="match status" value="2"/>
</dbReference>
<dbReference type="PROSITE" id="PS50858">
    <property type="entry name" value="BSD"/>
    <property type="match status" value="2"/>
</dbReference>
<dbReference type="GO" id="GO:0000439">
    <property type="term" value="C:transcription factor TFIIH core complex"/>
    <property type="evidence" value="ECO:0007669"/>
    <property type="project" value="InterPro"/>
</dbReference>
<evidence type="ECO:0000313" key="10">
    <source>
        <dbReference type="Proteomes" id="UP000237481"/>
    </source>
</evidence>